<organism evidence="11">
    <name type="scientific">Pyrrhalta aenescens</name>
    <dbReference type="NCBI Taxonomy" id="281545"/>
    <lineage>
        <taxon>Eukaryota</taxon>
        <taxon>Metazoa</taxon>
        <taxon>Ecdysozoa</taxon>
        <taxon>Arthropoda</taxon>
        <taxon>Hexapoda</taxon>
        <taxon>Insecta</taxon>
        <taxon>Pterygota</taxon>
        <taxon>Neoptera</taxon>
        <taxon>Endopterygota</taxon>
        <taxon>Coleoptera</taxon>
        <taxon>Polyphaga</taxon>
        <taxon>Cucujiformia</taxon>
        <taxon>Chrysomeloidea</taxon>
        <taxon>Chrysomelidae</taxon>
        <taxon>Galerucinae</taxon>
        <taxon>Coelomerites</taxon>
        <taxon>Pyrrhalta</taxon>
    </lineage>
</organism>
<evidence type="ECO:0000256" key="6">
    <source>
        <dbReference type="ARBA" id="ARBA00023136"/>
    </source>
</evidence>
<dbReference type="GO" id="GO:0015276">
    <property type="term" value="F:ligand-gated monoatomic ion channel activity"/>
    <property type="evidence" value="ECO:0007669"/>
    <property type="project" value="InterPro"/>
</dbReference>
<feature type="transmembrane region" description="Helical" evidence="9">
    <location>
        <begin position="336"/>
        <end position="360"/>
    </location>
</feature>
<evidence type="ECO:0000256" key="4">
    <source>
        <dbReference type="ARBA" id="ARBA00022692"/>
    </source>
</evidence>
<comment type="similarity">
    <text evidence="2">Belongs to the glutamate-gated ion channel (TC 1.A.10.1) family.</text>
</comment>
<evidence type="ECO:0000259" key="10">
    <source>
        <dbReference type="Pfam" id="PF00060"/>
    </source>
</evidence>
<dbReference type="Pfam" id="PF00060">
    <property type="entry name" value="Lig_chan"/>
    <property type="match status" value="1"/>
</dbReference>
<dbReference type="SUPFAM" id="SSF53850">
    <property type="entry name" value="Periplasmic binding protein-like II"/>
    <property type="match status" value="1"/>
</dbReference>
<proteinExistence type="evidence at transcript level"/>
<keyword evidence="5 9" id="KW-1133">Transmembrane helix</keyword>
<dbReference type="PANTHER" id="PTHR42643:SF33">
    <property type="entry name" value="GLUTAMATE RECEPTOR 2-LIKE PROTEIN"/>
    <property type="match status" value="1"/>
</dbReference>
<reference evidence="11" key="1">
    <citation type="journal article" date="2016" name="Insect Biochem. Mol. Biol.">
        <title>Comparative transcriptome analysis of chemosensory genes in two sister leaf beetles provides insights into chemosensory speciation.</title>
        <authorList>
            <person name="Zhang B."/>
            <person name="Zhang W."/>
            <person name="Nie R.E."/>
            <person name="Li W.Z."/>
            <person name="Segraves K.A."/>
            <person name="Yang X.K."/>
            <person name="Xue H.J."/>
        </authorList>
    </citation>
    <scope>NUCLEOTIDE SEQUENCE</scope>
</reference>
<dbReference type="InterPro" id="IPR001320">
    <property type="entry name" value="Iontro_rcpt_C"/>
</dbReference>
<feature type="transmembrane region" description="Helical" evidence="9">
    <location>
        <begin position="264"/>
        <end position="286"/>
    </location>
</feature>
<keyword evidence="7 11" id="KW-0675">Receptor</keyword>
<keyword evidence="3" id="KW-1003">Cell membrane</keyword>
<evidence type="ECO:0000313" key="11">
    <source>
        <dbReference type="EMBL" id="APC94349.1"/>
    </source>
</evidence>
<dbReference type="InterPro" id="IPR052192">
    <property type="entry name" value="Insect_Ionotropic_Sensory_Rcpt"/>
</dbReference>
<comment type="subcellular location">
    <subcellularLocation>
        <location evidence="1">Cell membrane</location>
        <topology evidence="1">Multi-pass membrane protein</topology>
    </subcellularLocation>
</comment>
<evidence type="ECO:0000256" key="3">
    <source>
        <dbReference type="ARBA" id="ARBA00022475"/>
    </source>
</evidence>
<evidence type="ECO:0000256" key="7">
    <source>
        <dbReference type="ARBA" id="ARBA00023170"/>
    </source>
</evidence>
<keyword evidence="8" id="KW-0325">Glycoprotein</keyword>
<dbReference type="EMBL" id="KX298832">
    <property type="protein sequence ID" value="APC94349.1"/>
    <property type="molecule type" value="mRNA"/>
</dbReference>
<name>A0A1J0KKU2_9CUCU</name>
<keyword evidence="6 9" id="KW-0472">Membrane</keyword>
<evidence type="ECO:0000256" key="9">
    <source>
        <dbReference type="SAM" id="Phobius"/>
    </source>
</evidence>
<dbReference type="AlphaFoldDB" id="A0A1J0KKU2"/>
<evidence type="ECO:0000256" key="5">
    <source>
        <dbReference type="ARBA" id="ARBA00022989"/>
    </source>
</evidence>
<feature type="domain" description="Ionotropic glutamate receptor C-terminal" evidence="10">
    <location>
        <begin position="265"/>
        <end position="377"/>
    </location>
</feature>
<dbReference type="GO" id="GO:0050906">
    <property type="term" value="P:detection of stimulus involved in sensory perception"/>
    <property type="evidence" value="ECO:0007669"/>
    <property type="project" value="UniProtKB-ARBA"/>
</dbReference>
<dbReference type="PANTHER" id="PTHR42643">
    <property type="entry name" value="IONOTROPIC RECEPTOR 20A-RELATED"/>
    <property type="match status" value="1"/>
</dbReference>
<evidence type="ECO:0000256" key="1">
    <source>
        <dbReference type="ARBA" id="ARBA00004651"/>
    </source>
</evidence>
<keyword evidence="4 9" id="KW-0812">Transmembrane</keyword>
<dbReference type="Gene3D" id="1.10.287.70">
    <property type="match status" value="1"/>
</dbReference>
<accession>A0A1J0KKU2</accession>
<dbReference type="GO" id="GO:0005886">
    <property type="term" value="C:plasma membrane"/>
    <property type="evidence" value="ECO:0007669"/>
    <property type="project" value="UniProtKB-SubCell"/>
</dbReference>
<sequence>MSAQNLVCQIGKFNENIPSYFPPEHLLFLLDANCNGSNILLQQANELKLFSHPYKWIVLDQADQKTFEGIFLTVDSRVFIIKNIVENDIYRIVSWYKIEENSSEFLENDVAEWHPKRGFLLYNELNSVNRSNMMGLNVNVTYTAMFSDSYNHLDDFRDTQLDPVLKTSWILTNCAMEMVNMTSTKIIRSSYGEILPNTTRYDGLVGDIQSGIAEIAGNSFYLRSDRIPIVEYVAPCCPSYLRFIFRAPPLSFVSNIFILPFDLYVWYSCLGLIAIILIVVYLIAVWESNDPIFKEKEHKSSSPKLEPGIFNALLMELGAITQQGTEAEPKSNSGRIATIITFICLMFLFTAYSANIVALLQSTAENIKNPQDLLNYSIALGMRDISFVHYYYNTSTEPILKAVYNKMSPKGQKPNFMTLEEGVARMQKEFFCISNRPYVRLQNSRKNLSRKRKMSIERTYRF</sequence>
<evidence type="ECO:0000256" key="2">
    <source>
        <dbReference type="ARBA" id="ARBA00008685"/>
    </source>
</evidence>
<evidence type="ECO:0000256" key="8">
    <source>
        <dbReference type="ARBA" id="ARBA00023180"/>
    </source>
</evidence>
<protein>
    <submittedName>
        <fullName evidence="11">Ionotropic receptor 2</fullName>
    </submittedName>
</protein>